<evidence type="ECO:0000256" key="2">
    <source>
        <dbReference type="ARBA" id="ARBA00022801"/>
    </source>
</evidence>
<proteinExistence type="inferred from homology"/>
<dbReference type="EMBL" id="OZ023719">
    <property type="protein sequence ID" value="CAK9868679.1"/>
    <property type="molecule type" value="Genomic_DNA"/>
</dbReference>
<evidence type="ECO:0000313" key="8">
    <source>
        <dbReference type="Proteomes" id="UP001497522"/>
    </source>
</evidence>
<dbReference type="InterPro" id="IPR018120">
    <property type="entry name" value="Glyco_hydro_1_AS"/>
</dbReference>
<accession>A0ABP1B1C0</accession>
<feature type="region of interest" description="Disordered" evidence="6">
    <location>
        <begin position="89"/>
        <end position="117"/>
    </location>
</feature>
<organism evidence="7 8">
    <name type="scientific">Sphagnum jensenii</name>
    <dbReference type="NCBI Taxonomy" id="128206"/>
    <lineage>
        <taxon>Eukaryota</taxon>
        <taxon>Viridiplantae</taxon>
        <taxon>Streptophyta</taxon>
        <taxon>Embryophyta</taxon>
        <taxon>Bryophyta</taxon>
        <taxon>Sphagnophytina</taxon>
        <taxon>Sphagnopsida</taxon>
        <taxon>Sphagnales</taxon>
        <taxon>Sphagnaceae</taxon>
        <taxon>Sphagnum</taxon>
    </lineage>
</organism>
<comment type="similarity">
    <text evidence="1 5">Belongs to the glycosyl hydrolase 1 family.</text>
</comment>
<keyword evidence="3" id="KW-0326">Glycosidase</keyword>
<dbReference type="InterPro" id="IPR017853">
    <property type="entry name" value="GH"/>
</dbReference>
<evidence type="ECO:0000256" key="3">
    <source>
        <dbReference type="ARBA" id="ARBA00023295"/>
    </source>
</evidence>
<evidence type="ECO:0000313" key="7">
    <source>
        <dbReference type="EMBL" id="CAK9868679.1"/>
    </source>
</evidence>
<protein>
    <submittedName>
        <fullName evidence="7">Uncharacterized protein</fullName>
    </submittedName>
</protein>
<evidence type="ECO:0000256" key="6">
    <source>
        <dbReference type="SAM" id="MobiDB-lite"/>
    </source>
</evidence>
<dbReference type="PANTHER" id="PTHR10353:SF209">
    <property type="entry name" value="GALACTOLIPID GALACTOSYLTRANSFERASE SFR2, CHLOROPLASTIC"/>
    <property type="match status" value="1"/>
</dbReference>
<feature type="active site" description="Nucleophile" evidence="4">
    <location>
        <position position="449"/>
    </location>
</feature>
<dbReference type="Gene3D" id="3.20.20.80">
    <property type="entry name" value="Glycosidases"/>
    <property type="match status" value="1"/>
</dbReference>
<sequence length="631" mass="71941">MSPMLLLVTATKVVGVMGALTVAANVLAYRHFYKKNLTPFENPIDESHELLASFPIDKDVEEGGFFFALATAPAHVEDKLNDAWLQFAKDTEPPDNPAGDPPDSPVKGPKNVGFQSTSVEDPRVLSVQGKATKLLKVSMEAMIRGYEKMTEPEEKHNVAAWQNAIHPEERVRFWSDPDTELKLAQGANQTFFRMGVDWSRIMPSEPVNGIESVDWKAVKRYRYIIERVLAHGMRVMLTLFHHSIPSWAAEYGGWREKKTIKYFLDFTRLVVEQYGDLIDYWVTMNEPHVFAMLTYCAGAWPGGDPNLLETATAAMPRGVFKVVMEAMAEAHIGAYDIIHNLSKSTKKVKVGFAHHVSFMRPYGLFDVPLVVFSNWMTRFAYCDDVAHKCDFLGINYYGQEVVSAPGLKNVEDDEYSESGRGVYPDGLYRMLLQFDERYKKYNMPFIITENGVSDATDIIRRPYIIEHLLAVRAAMDKGVKIEGYCFWTISDNWEWADGYGPKFGLVAVDRHKNLERLPRPSYYLYAEVSKTGKVTRKQRKEAWEELQSAVQQGMTRPFCRAINNYGLMFAGGLDVPIERPFAVRDWRFGHYEMEGLQDPLSSVVRYFQEGAVFSSCRTNRRQKLHLDSKLA</sequence>
<dbReference type="SUPFAM" id="SSF51445">
    <property type="entry name" value="(Trans)glycosidases"/>
    <property type="match status" value="1"/>
</dbReference>
<feature type="compositionally biased region" description="Pro residues" evidence="6">
    <location>
        <begin position="94"/>
        <end position="104"/>
    </location>
</feature>
<dbReference type="InterPro" id="IPR001360">
    <property type="entry name" value="Glyco_hydro_1"/>
</dbReference>
<evidence type="ECO:0000256" key="5">
    <source>
        <dbReference type="RuleBase" id="RU003690"/>
    </source>
</evidence>
<gene>
    <name evidence="7" type="ORF">CSSPJE1EN2_LOCUS11638</name>
</gene>
<dbReference type="PROSITE" id="PS00572">
    <property type="entry name" value="GLYCOSYL_HYDROL_F1_1"/>
    <property type="match status" value="1"/>
</dbReference>
<keyword evidence="2" id="KW-0378">Hydrolase</keyword>
<dbReference type="Pfam" id="PF00232">
    <property type="entry name" value="Glyco_hydro_1"/>
    <property type="match status" value="2"/>
</dbReference>
<name>A0ABP1B1C0_9BRYO</name>
<dbReference type="PRINTS" id="PR00131">
    <property type="entry name" value="GLHYDRLASE1"/>
</dbReference>
<evidence type="ECO:0000256" key="1">
    <source>
        <dbReference type="ARBA" id="ARBA00010838"/>
    </source>
</evidence>
<keyword evidence="8" id="KW-1185">Reference proteome</keyword>
<dbReference type="Proteomes" id="UP001497522">
    <property type="component" value="Chromosome 18"/>
</dbReference>
<evidence type="ECO:0000256" key="4">
    <source>
        <dbReference type="PROSITE-ProRule" id="PRU10055"/>
    </source>
</evidence>
<reference evidence="7" key="1">
    <citation type="submission" date="2024-03" db="EMBL/GenBank/DDBJ databases">
        <authorList>
            <consortium name="ELIXIR-Norway"/>
            <consortium name="Elixir Norway"/>
        </authorList>
    </citation>
    <scope>NUCLEOTIDE SEQUENCE</scope>
</reference>
<dbReference type="PANTHER" id="PTHR10353">
    <property type="entry name" value="GLYCOSYL HYDROLASE"/>
    <property type="match status" value="1"/>
</dbReference>